<dbReference type="CDD" id="cd13116">
    <property type="entry name" value="POLO_box_Plk4_3"/>
    <property type="match status" value="1"/>
</dbReference>
<keyword evidence="4" id="KW-0963">Cytoplasm</keyword>
<dbReference type="Gene3D" id="2.40.50.930">
    <property type="match status" value="1"/>
</dbReference>
<keyword evidence="7 17" id="KW-0547">Nucleotide-binding</keyword>
<dbReference type="OrthoDB" id="10004143at2759"/>
<evidence type="ECO:0000259" key="20">
    <source>
        <dbReference type="PROSITE" id="PS51984"/>
    </source>
</evidence>
<proteinExistence type="predicted"/>
<evidence type="ECO:0000256" key="15">
    <source>
        <dbReference type="ARBA" id="ARBA00047802"/>
    </source>
</evidence>
<dbReference type="SUPFAM" id="SSF56112">
    <property type="entry name" value="Protein kinase-like (PK-like)"/>
    <property type="match status" value="1"/>
</dbReference>
<dbReference type="InterPro" id="IPR000719">
    <property type="entry name" value="Prot_kinase_dom"/>
</dbReference>
<keyword evidence="23" id="KW-1185">Reference proteome</keyword>
<dbReference type="SUPFAM" id="SSF82615">
    <property type="entry name" value="Polo-box domain"/>
    <property type="match status" value="1"/>
</dbReference>
<dbReference type="InterPro" id="IPR046437">
    <property type="entry name" value="Ser_Thr-PK_POLO_box_1_sf"/>
</dbReference>
<dbReference type="InterPro" id="IPR033696">
    <property type="entry name" value="POLO_box_Plk4_C"/>
</dbReference>
<dbReference type="PROSITE" id="PS50011">
    <property type="entry name" value="PROTEIN_KINASE_DOM"/>
    <property type="match status" value="1"/>
</dbReference>
<comment type="subcellular location">
    <subcellularLocation>
        <location evidence="1">Cytoplasm</location>
        <location evidence="1">Cytoskeleton</location>
        <location evidence="1">Microtubule organizing center</location>
        <location evidence="1">Centrosome</location>
        <location evidence="1">Centriole</location>
    </subcellularLocation>
</comment>
<evidence type="ECO:0000256" key="6">
    <source>
        <dbReference type="ARBA" id="ARBA00022679"/>
    </source>
</evidence>
<comment type="catalytic activity">
    <reaction evidence="16">
        <text>L-seryl-[protein] + ATP = O-phospho-L-seryl-[protein] + ADP + H(+)</text>
        <dbReference type="Rhea" id="RHEA:17989"/>
        <dbReference type="Rhea" id="RHEA-COMP:9863"/>
        <dbReference type="Rhea" id="RHEA-COMP:11604"/>
        <dbReference type="ChEBI" id="CHEBI:15378"/>
        <dbReference type="ChEBI" id="CHEBI:29999"/>
        <dbReference type="ChEBI" id="CHEBI:30616"/>
        <dbReference type="ChEBI" id="CHEBI:83421"/>
        <dbReference type="ChEBI" id="CHEBI:456216"/>
        <dbReference type="EC" id="2.7.11.21"/>
    </reaction>
</comment>
<evidence type="ECO:0000256" key="7">
    <source>
        <dbReference type="ARBA" id="ARBA00022741"/>
    </source>
</evidence>
<dbReference type="FunFam" id="3.30.200.20:FF:000042">
    <property type="entry name" value="Aurora kinase A"/>
    <property type="match status" value="1"/>
</dbReference>
<evidence type="ECO:0000256" key="13">
    <source>
        <dbReference type="ARBA" id="ARBA00030429"/>
    </source>
</evidence>
<accession>A0A310SF60</accession>
<evidence type="ECO:0000256" key="4">
    <source>
        <dbReference type="ARBA" id="ARBA00022490"/>
    </source>
</evidence>
<comment type="catalytic activity">
    <reaction evidence="15">
        <text>L-threonyl-[protein] + ATP = O-phospho-L-threonyl-[protein] + ADP + H(+)</text>
        <dbReference type="Rhea" id="RHEA:46608"/>
        <dbReference type="Rhea" id="RHEA-COMP:11060"/>
        <dbReference type="Rhea" id="RHEA-COMP:11605"/>
        <dbReference type="ChEBI" id="CHEBI:15378"/>
        <dbReference type="ChEBI" id="CHEBI:30013"/>
        <dbReference type="ChEBI" id="CHEBI:30616"/>
        <dbReference type="ChEBI" id="CHEBI:61977"/>
        <dbReference type="ChEBI" id="CHEBI:456216"/>
        <dbReference type="EC" id="2.7.11.21"/>
    </reaction>
</comment>
<evidence type="ECO:0000256" key="12">
    <source>
        <dbReference type="ARBA" id="ARBA00030332"/>
    </source>
</evidence>
<dbReference type="GO" id="GO:0004674">
    <property type="term" value="F:protein serine/threonine kinase activity"/>
    <property type="evidence" value="ECO:0007669"/>
    <property type="project" value="UniProtKB-KW"/>
</dbReference>
<dbReference type="EMBL" id="KQ766603">
    <property type="protein sequence ID" value="OAD53646.1"/>
    <property type="molecule type" value="Genomic_DNA"/>
</dbReference>
<keyword evidence="11" id="KW-0206">Cytoskeleton</keyword>
<protein>
    <recommendedName>
        <fullName evidence="3">Serine/threonine-protein kinase PLK4</fullName>
        <ecNumber evidence="2">2.7.11.21</ecNumber>
    </recommendedName>
    <alternativeName>
        <fullName evidence="12">Polo-like kinase 4</fullName>
    </alternativeName>
    <alternativeName>
        <fullName evidence="13 14">Serine/threonine-protein kinase SAK</fullName>
    </alternativeName>
</protein>
<evidence type="ECO:0000256" key="10">
    <source>
        <dbReference type="ARBA" id="ARBA00022843"/>
    </source>
</evidence>
<dbReference type="InterPro" id="IPR000959">
    <property type="entry name" value="POLO_box_dom"/>
</dbReference>
<dbReference type="FunFam" id="1.10.510.10:FF:000576">
    <property type="entry name" value="Serine/threonine-protein kinase PLK4"/>
    <property type="match status" value="1"/>
</dbReference>
<evidence type="ECO:0000259" key="21">
    <source>
        <dbReference type="PROSITE" id="PS51985"/>
    </source>
</evidence>
<dbReference type="InterPro" id="IPR008266">
    <property type="entry name" value="Tyr_kinase_AS"/>
</dbReference>
<evidence type="ECO:0000256" key="9">
    <source>
        <dbReference type="ARBA" id="ARBA00022840"/>
    </source>
</evidence>
<dbReference type="InterPro" id="IPR033698">
    <property type="entry name" value="POLO_box_Plk4_2"/>
</dbReference>
<evidence type="ECO:0000256" key="8">
    <source>
        <dbReference type="ARBA" id="ARBA00022777"/>
    </source>
</evidence>
<evidence type="ECO:0000259" key="19">
    <source>
        <dbReference type="PROSITE" id="PS50078"/>
    </source>
</evidence>
<dbReference type="PANTHER" id="PTHR24345:SF91">
    <property type="entry name" value="SERINE_THREONINE-PROTEIN KINASE PLK4"/>
    <property type="match status" value="1"/>
</dbReference>
<evidence type="ECO:0000256" key="3">
    <source>
        <dbReference type="ARBA" id="ARBA00020245"/>
    </source>
</evidence>
<keyword evidence="6" id="KW-0808">Transferase</keyword>
<dbReference type="PROSITE" id="PS00107">
    <property type="entry name" value="PROTEIN_KINASE_ATP"/>
    <property type="match status" value="1"/>
</dbReference>
<evidence type="ECO:0000256" key="16">
    <source>
        <dbReference type="ARBA" id="ARBA00048347"/>
    </source>
</evidence>
<dbReference type="GO" id="GO:0005814">
    <property type="term" value="C:centriole"/>
    <property type="evidence" value="ECO:0007669"/>
    <property type="project" value="UniProtKB-SubCell"/>
</dbReference>
<organism evidence="22 23">
    <name type="scientific">Eufriesea mexicana</name>
    <dbReference type="NCBI Taxonomy" id="516756"/>
    <lineage>
        <taxon>Eukaryota</taxon>
        <taxon>Metazoa</taxon>
        <taxon>Ecdysozoa</taxon>
        <taxon>Arthropoda</taxon>
        <taxon>Hexapoda</taxon>
        <taxon>Insecta</taxon>
        <taxon>Pterygota</taxon>
        <taxon>Neoptera</taxon>
        <taxon>Endopterygota</taxon>
        <taxon>Hymenoptera</taxon>
        <taxon>Apocrita</taxon>
        <taxon>Aculeata</taxon>
        <taxon>Apoidea</taxon>
        <taxon>Anthophila</taxon>
        <taxon>Apidae</taxon>
        <taxon>Eufriesea</taxon>
    </lineage>
</organism>
<dbReference type="Gene3D" id="3.30.1120.120">
    <property type="match status" value="1"/>
</dbReference>
<evidence type="ECO:0000256" key="5">
    <source>
        <dbReference type="ARBA" id="ARBA00022527"/>
    </source>
</evidence>
<dbReference type="AlphaFoldDB" id="A0A310SF60"/>
<feature type="domain" description="Protein kinase" evidence="18">
    <location>
        <begin position="15"/>
        <end position="269"/>
    </location>
</feature>
<feature type="domain" description="Cryptic POLO box 2 (CPB2)" evidence="21">
    <location>
        <begin position="529"/>
        <end position="636"/>
    </location>
</feature>
<dbReference type="CDD" id="cd13114">
    <property type="entry name" value="POLO_box_Plk4_1"/>
    <property type="match status" value="1"/>
</dbReference>
<dbReference type="InterPro" id="IPR017441">
    <property type="entry name" value="Protein_kinase_ATP_BS"/>
</dbReference>
<evidence type="ECO:0000259" key="18">
    <source>
        <dbReference type="PROSITE" id="PS50011"/>
    </source>
</evidence>
<keyword evidence="10" id="KW-0832">Ubl conjugation</keyword>
<dbReference type="Gene3D" id="3.30.1120.130">
    <property type="match status" value="1"/>
</dbReference>
<dbReference type="PANTHER" id="PTHR24345">
    <property type="entry name" value="SERINE/THREONINE-PROTEIN KINASE PLK"/>
    <property type="match status" value="1"/>
</dbReference>
<evidence type="ECO:0000313" key="22">
    <source>
        <dbReference type="EMBL" id="OAD53646.1"/>
    </source>
</evidence>
<evidence type="ECO:0000256" key="14">
    <source>
        <dbReference type="ARBA" id="ARBA00030924"/>
    </source>
</evidence>
<dbReference type="EC" id="2.7.11.21" evidence="2"/>
<evidence type="ECO:0000256" key="17">
    <source>
        <dbReference type="PROSITE-ProRule" id="PRU10141"/>
    </source>
</evidence>
<evidence type="ECO:0000256" key="2">
    <source>
        <dbReference type="ARBA" id="ARBA00012424"/>
    </source>
</evidence>
<dbReference type="InterPro" id="IPR033699">
    <property type="entry name" value="POLO_box_Plk4_1"/>
</dbReference>
<dbReference type="Pfam" id="PF18409">
    <property type="entry name" value="Plk4_PB2"/>
    <property type="match status" value="1"/>
</dbReference>
<keyword evidence="8 22" id="KW-0418">Kinase</keyword>
<feature type="binding site" evidence="17">
    <location>
        <position position="44"/>
    </location>
    <ligand>
        <name>ATP</name>
        <dbReference type="ChEBI" id="CHEBI:30616"/>
    </ligand>
</feature>
<dbReference type="Pfam" id="PF00069">
    <property type="entry name" value="Pkinase"/>
    <property type="match status" value="1"/>
</dbReference>
<feature type="domain" description="Cryptic POLO box 1 (CPB1)" evidence="20">
    <location>
        <begin position="415"/>
        <end position="528"/>
    </location>
</feature>
<evidence type="ECO:0000256" key="11">
    <source>
        <dbReference type="ARBA" id="ARBA00023212"/>
    </source>
</evidence>
<dbReference type="PROSITE" id="PS50078">
    <property type="entry name" value="POLO_BOX"/>
    <property type="match status" value="1"/>
</dbReference>
<dbReference type="GO" id="GO:0005524">
    <property type="term" value="F:ATP binding"/>
    <property type="evidence" value="ECO:0007669"/>
    <property type="project" value="UniProtKB-UniRule"/>
</dbReference>
<keyword evidence="9 17" id="KW-0067">ATP-binding</keyword>
<dbReference type="Gene3D" id="1.10.510.10">
    <property type="entry name" value="Transferase(Phosphotransferase) domain 1"/>
    <property type="match status" value="1"/>
</dbReference>
<dbReference type="Proteomes" id="UP000250275">
    <property type="component" value="Unassembled WGS sequence"/>
</dbReference>
<dbReference type="InterPro" id="IPR011009">
    <property type="entry name" value="Kinase-like_dom_sf"/>
</dbReference>
<dbReference type="PROSITE" id="PS51984">
    <property type="entry name" value="CPB1"/>
    <property type="match status" value="1"/>
</dbReference>
<keyword evidence="5" id="KW-0723">Serine/threonine-protein kinase</keyword>
<evidence type="ECO:0000313" key="23">
    <source>
        <dbReference type="Proteomes" id="UP000250275"/>
    </source>
</evidence>
<dbReference type="PROSITE" id="PS51985">
    <property type="entry name" value="CPB2"/>
    <property type="match status" value="1"/>
</dbReference>
<dbReference type="PROSITE" id="PS00109">
    <property type="entry name" value="PROTEIN_KINASE_TYR"/>
    <property type="match status" value="1"/>
</dbReference>
<dbReference type="GO" id="GO:0005634">
    <property type="term" value="C:nucleus"/>
    <property type="evidence" value="ECO:0007669"/>
    <property type="project" value="TreeGrafter"/>
</dbReference>
<gene>
    <name evidence="22" type="ORF">WN48_09659</name>
</gene>
<dbReference type="Pfam" id="PF18190">
    <property type="entry name" value="Plk4_PB1"/>
    <property type="match status" value="1"/>
</dbReference>
<evidence type="ECO:0000256" key="1">
    <source>
        <dbReference type="ARBA" id="ARBA00004114"/>
    </source>
</evidence>
<dbReference type="InterPro" id="IPR047108">
    <property type="entry name" value="Plk4-like_POLO_box_2_sf"/>
</dbReference>
<sequence length="774" mass="86952">MPPLSGGFGEQIEDYEVLNLLGKGGFASVYRAKCLRSGIEVAIKMIDKKLMQAAGMVGRVRQEVGIHSRLKHPAVLELYTFFEDANYVYLVLELCHNGELQRFLKIQGSRAIPEEQAGRIIRQVVQGLLYLHSHQILHRDMSLSNLLLTRDMQVKIADFGLATQLTRPDEKHLTMCGTPNYISPEIATRSSHGLEADVWSLGCMLYTLLVGKPPFDTDAVKSTLTRVVMADYVMPAHLSDNAKDLIDKLLKKNPKDRIRLRDIPKHPFIANLERNKLHSEKNNMSKGLLGDGMIDSGVGRTLSSYGRPRMRSRSEERMSTMPIMSNGLGPMISARSEALSEPIVKTHSRKTNYIDYYVKQNSVLVGIPPPPQSKIFSQCEQYSGCDVYQDIDKHKYDKYKKKEKIENCFESTEDGGKLQTSPLSSERLQPTRHRTKNAILTILENGEVCIEFIKRRNGIEKISEVCRISSDGLRVILYKPAAPTDVGGQPPALPARGADSIYSYENLPPRHHKKYVYASRFIKLVRAKTPKITLYSQQSKCLFMENGPHPDCEIHFYNGVKIACVDGVVKITERNDGPIYIEGEFPPHFDDYYEHYSECYQRCLLLESTLTSLEAATGHSCFPIIIGRRPNTALNDSPCLQGKENISQATNNTPVMPSFDASSVISTVASRSRKMKSMRNTSNNTYKVVVPGIGTATQLSSGDICVDYKDGSTLTVSPPSYGGGIVYESNNGTVTKYNQHYQQNLEVPHVIKEKLHQLPTIIKYLFQPKHKNIR</sequence>
<name>A0A310SF60_9HYME</name>
<reference evidence="22 23" key="1">
    <citation type="submission" date="2015-07" db="EMBL/GenBank/DDBJ databases">
        <title>The genome of Eufriesea mexicana.</title>
        <authorList>
            <person name="Pan H."/>
            <person name="Kapheim K."/>
        </authorList>
    </citation>
    <scope>NUCLEOTIDE SEQUENCE [LARGE SCALE GENOMIC DNA]</scope>
    <source>
        <strain evidence="22">0111107269</strain>
        <tissue evidence="22">Whole body</tissue>
    </source>
</reference>
<feature type="domain" description="POLO box" evidence="19">
    <location>
        <begin position="685"/>
        <end position="767"/>
    </location>
</feature>